<accession>K9E5G5</accession>
<dbReference type="EMBL" id="ADLF01000003">
    <property type="protein sequence ID" value="EKU91838.1"/>
    <property type="molecule type" value="Genomic_DNA"/>
</dbReference>
<dbReference type="Proteomes" id="UP000009872">
    <property type="component" value="Unassembled WGS sequence"/>
</dbReference>
<dbReference type="STRING" id="742727.HMPREF9447_00824"/>
<name>K9E5G5_9BACE</name>
<evidence type="ECO:0000313" key="1">
    <source>
        <dbReference type="EMBL" id="EKU91838.1"/>
    </source>
</evidence>
<reference evidence="1 2" key="1">
    <citation type="submission" date="2012-09" db="EMBL/GenBank/DDBJ databases">
        <title>The Genome Sequence of Bacteroides oleiciplenus YIT 12058.</title>
        <authorList>
            <consortium name="The Broad Institute Genome Sequencing Platform"/>
            <person name="Earl A."/>
            <person name="Ward D."/>
            <person name="Feldgarden M."/>
            <person name="Gevers D."/>
            <person name="Morotomi M."/>
            <person name="Walker B."/>
            <person name="Young S.K."/>
            <person name="Zeng Q."/>
            <person name="Gargeya S."/>
            <person name="Fitzgerald M."/>
            <person name="Haas B."/>
            <person name="Abouelleil A."/>
            <person name="Alvarado L."/>
            <person name="Arachchi H.M."/>
            <person name="Berlin A.M."/>
            <person name="Chapman S.B."/>
            <person name="Goldberg J."/>
            <person name="Griggs A."/>
            <person name="Gujja S."/>
            <person name="Hansen M."/>
            <person name="Howarth C."/>
            <person name="Imamovic A."/>
            <person name="Larimer J."/>
            <person name="McCowen C."/>
            <person name="Montmayeur A."/>
            <person name="Murphy C."/>
            <person name="Neiman D."/>
            <person name="Pearson M."/>
            <person name="Priest M."/>
            <person name="Roberts A."/>
            <person name="Saif S."/>
            <person name="Shea T."/>
            <person name="Sisk P."/>
            <person name="Sykes S."/>
            <person name="Wortman J."/>
            <person name="Nusbaum C."/>
            <person name="Birren B."/>
        </authorList>
    </citation>
    <scope>NUCLEOTIDE SEQUENCE [LARGE SCALE GENOMIC DNA]</scope>
    <source>
        <strain evidence="1 2">YIT 12058</strain>
    </source>
</reference>
<organism evidence="1 2">
    <name type="scientific">Bacteroides oleiciplenus YIT 12058</name>
    <dbReference type="NCBI Taxonomy" id="742727"/>
    <lineage>
        <taxon>Bacteria</taxon>
        <taxon>Pseudomonadati</taxon>
        <taxon>Bacteroidota</taxon>
        <taxon>Bacteroidia</taxon>
        <taxon>Bacteroidales</taxon>
        <taxon>Bacteroidaceae</taxon>
        <taxon>Bacteroides</taxon>
    </lineage>
</organism>
<gene>
    <name evidence="1" type="ORF">HMPREF9447_00824</name>
</gene>
<comment type="caution">
    <text evidence="1">The sequence shown here is derived from an EMBL/GenBank/DDBJ whole genome shotgun (WGS) entry which is preliminary data.</text>
</comment>
<dbReference type="eggNOG" id="COG0438">
    <property type="taxonomic scope" value="Bacteria"/>
</dbReference>
<dbReference type="HOGENOM" id="CLU_067572_0_0_10"/>
<sequence>MIMYRYNYILFNSYDNKLKIDRNGYYTICAQELETSPSIRVVSYPLDIYPYWIRLLFAIHHSEKIARYIKLPFKKLWYPYYFKNDFEEKKPFCFVILNRFLPIEYLSYLKKMYPDCRIVLLHRDLLRICKRLNPELSQNPILDLEMTYDKGEAQLYGMPYFNEFESSIDILKEKKMESDVFFAGKAKDRLPQLMEAYKVFTKNGLKCNFYLVGVPINEQKELPGVKYASCFMSYKEMLYHTVNTRCVLEVNQGGSNGYTSRFLESVIYGKKLITNNLAIKESKYYFPDKIMIVNKMSDIDPLFVTKGGDFVNYNYEDDFSPFKVISRIEEELSKKYGKY</sequence>
<proteinExistence type="predicted"/>
<keyword evidence="2" id="KW-1185">Reference proteome</keyword>
<dbReference type="AlphaFoldDB" id="K9E5G5"/>
<protein>
    <recommendedName>
        <fullName evidence="3">Glycosyltransferase</fullName>
    </recommendedName>
</protein>
<evidence type="ECO:0000313" key="2">
    <source>
        <dbReference type="Proteomes" id="UP000009872"/>
    </source>
</evidence>
<dbReference type="PATRIC" id="fig|742727.4.peg.826"/>
<evidence type="ECO:0008006" key="3">
    <source>
        <dbReference type="Google" id="ProtNLM"/>
    </source>
</evidence>